<name>A0A9W8DR08_9FUNG</name>
<dbReference type="AlphaFoldDB" id="A0A9W8DR08"/>
<evidence type="ECO:0008006" key="5">
    <source>
        <dbReference type="Google" id="ProtNLM"/>
    </source>
</evidence>
<evidence type="ECO:0000313" key="3">
    <source>
        <dbReference type="EMBL" id="KAJ1914768.1"/>
    </source>
</evidence>
<dbReference type="Proteomes" id="UP001150538">
    <property type="component" value="Unassembled WGS sequence"/>
</dbReference>
<evidence type="ECO:0000256" key="1">
    <source>
        <dbReference type="SAM" id="MobiDB-lite"/>
    </source>
</evidence>
<protein>
    <recommendedName>
        <fullName evidence="5">Secreted protein</fullName>
    </recommendedName>
</protein>
<keyword evidence="2" id="KW-0732">Signal</keyword>
<dbReference type="EMBL" id="JANBPU010000181">
    <property type="protein sequence ID" value="KAJ1914768.1"/>
    <property type="molecule type" value="Genomic_DNA"/>
</dbReference>
<sequence length="275" mass="28422">MKFYLVAALTATILTVAVLAAPSPAINAENDFSGLNRRGSKLIEENGLLGGITGSPKGILCSILASLGLCKQPKPAAKRSIDLAKRKSELLEENGLLGGLVGSPQGFLCSVLSGLGLCKPTNLSKRSLDVAAIVPLEKRDELLEENGLLGGLVGSPQGFLCSVLAGLGLCKPTNVSKRTTIMIRNGNGNGNGNGVQADPDALLCQALSTVGLCDPASSNPKINKDDLIAQMIMHQLKQQGNKQIASGGPVSNNAGQNSHNSNVQNGDNVSIQVNH</sequence>
<reference evidence="3" key="1">
    <citation type="submission" date="2022-07" db="EMBL/GenBank/DDBJ databases">
        <title>Phylogenomic reconstructions and comparative analyses of Kickxellomycotina fungi.</title>
        <authorList>
            <person name="Reynolds N.K."/>
            <person name="Stajich J.E."/>
            <person name="Barry K."/>
            <person name="Grigoriev I.V."/>
            <person name="Crous P."/>
            <person name="Smith M.E."/>
        </authorList>
    </citation>
    <scope>NUCLEOTIDE SEQUENCE</scope>
    <source>
        <strain evidence="3">NBRC 100468</strain>
    </source>
</reference>
<keyword evidence="4" id="KW-1185">Reference proteome</keyword>
<feature type="signal peptide" evidence="2">
    <location>
        <begin position="1"/>
        <end position="20"/>
    </location>
</feature>
<feature type="chain" id="PRO_5040892647" description="Secreted protein" evidence="2">
    <location>
        <begin position="21"/>
        <end position="275"/>
    </location>
</feature>
<organism evidence="3 4">
    <name type="scientific">Mycoemilia scoparia</name>
    <dbReference type="NCBI Taxonomy" id="417184"/>
    <lineage>
        <taxon>Eukaryota</taxon>
        <taxon>Fungi</taxon>
        <taxon>Fungi incertae sedis</taxon>
        <taxon>Zoopagomycota</taxon>
        <taxon>Kickxellomycotina</taxon>
        <taxon>Kickxellomycetes</taxon>
        <taxon>Kickxellales</taxon>
        <taxon>Kickxellaceae</taxon>
        <taxon>Mycoemilia</taxon>
    </lineage>
</organism>
<accession>A0A9W8DR08</accession>
<proteinExistence type="predicted"/>
<comment type="caution">
    <text evidence="3">The sequence shown here is derived from an EMBL/GenBank/DDBJ whole genome shotgun (WGS) entry which is preliminary data.</text>
</comment>
<gene>
    <name evidence="3" type="ORF">H4219_004648</name>
</gene>
<feature type="region of interest" description="Disordered" evidence="1">
    <location>
        <begin position="238"/>
        <end position="275"/>
    </location>
</feature>
<evidence type="ECO:0000313" key="4">
    <source>
        <dbReference type="Proteomes" id="UP001150538"/>
    </source>
</evidence>
<evidence type="ECO:0000256" key="2">
    <source>
        <dbReference type="SAM" id="SignalP"/>
    </source>
</evidence>